<dbReference type="Pfam" id="PF00561">
    <property type="entry name" value="Abhydrolase_1"/>
    <property type="match status" value="1"/>
</dbReference>
<comment type="caution">
    <text evidence="2">The sequence shown here is derived from an EMBL/GenBank/DDBJ whole genome shotgun (WGS) entry which is preliminary data.</text>
</comment>
<dbReference type="EMBL" id="JAVDQD010000001">
    <property type="protein sequence ID" value="MDR6238290.1"/>
    <property type="molecule type" value="Genomic_DNA"/>
</dbReference>
<dbReference type="PANTHER" id="PTHR43689:SF8">
    <property type="entry name" value="ALPHA_BETA-HYDROLASES SUPERFAMILY PROTEIN"/>
    <property type="match status" value="1"/>
</dbReference>
<dbReference type="InterPro" id="IPR000073">
    <property type="entry name" value="AB_hydrolase_1"/>
</dbReference>
<sequence length="262" mass="29965">MMPQINFDNGKLHYESYSSGDKTLICFHGFGQTHTIFSNFEKKFPNHRIIAIDLPYHGKSHCFSNKCLKSYKGIEAFKTLFEKEKIKDFEALGFSIGAIPALYIFEHFQESCDKITLIAPEGIKKNFFFRLATTSKLGETIFKTVMHNPSIVTLPIKALRTVKMITNSTAKFVLQEVKDQAHRNKVFNTWICLSSLNPNLPYISKALETNVAKSMEIFLGEHDHIINPVAYEKSIRKKIPTAKINIIRGSHFNIVNSFLNQK</sequence>
<evidence type="ECO:0000259" key="1">
    <source>
        <dbReference type="Pfam" id="PF00561"/>
    </source>
</evidence>
<name>A0AAE3XLT0_9BACT</name>
<dbReference type="Proteomes" id="UP001185092">
    <property type="component" value="Unassembled WGS sequence"/>
</dbReference>
<protein>
    <submittedName>
        <fullName evidence="2">Pimeloyl-ACP methyl ester carboxylesterase</fullName>
    </submittedName>
</protein>
<gene>
    <name evidence="2" type="ORF">HNQ88_001266</name>
</gene>
<evidence type="ECO:0000313" key="2">
    <source>
        <dbReference type="EMBL" id="MDR6238290.1"/>
    </source>
</evidence>
<dbReference type="InterPro" id="IPR029058">
    <property type="entry name" value="AB_hydrolase_fold"/>
</dbReference>
<accession>A0AAE3XLT0</accession>
<dbReference type="RefSeq" id="WP_309937770.1">
    <property type="nucleotide sequence ID" value="NZ_AP025305.1"/>
</dbReference>
<dbReference type="Gene3D" id="3.40.50.1820">
    <property type="entry name" value="alpha/beta hydrolase"/>
    <property type="match status" value="1"/>
</dbReference>
<proteinExistence type="predicted"/>
<dbReference type="SUPFAM" id="SSF53474">
    <property type="entry name" value="alpha/beta-Hydrolases"/>
    <property type="match status" value="1"/>
</dbReference>
<organism evidence="2 3">
    <name type="scientific">Aureibacter tunicatorum</name>
    <dbReference type="NCBI Taxonomy" id="866807"/>
    <lineage>
        <taxon>Bacteria</taxon>
        <taxon>Pseudomonadati</taxon>
        <taxon>Bacteroidota</taxon>
        <taxon>Cytophagia</taxon>
        <taxon>Cytophagales</taxon>
        <taxon>Persicobacteraceae</taxon>
        <taxon>Aureibacter</taxon>
    </lineage>
</organism>
<dbReference type="PANTHER" id="PTHR43689">
    <property type="entry name" value="HYDROLASE"/>
    <property type="match status" value="1"/>
</dbReference>
<reference evidence="2" key="1">
    <citation type="submission" date="2023-07" db="EMBL/GenBank/DDBJ databases">
        <title>Genomic Encyclopedia of Type Strains, Phase IV (KMG-IV): sequencing the most valuable type-strain genomes for metagenomic binning, comparative biology and taxonomic classification.</title>
        <authorList>
            <person name="Goeker M."/>
        </authorList>
    </citation>
    <scope>NUCLEOTIDE SEQUENCE</scope>
    <source>
        <strain evidence="2">DSM 26174</strain>
    </source>
</reference>
<evidence type="ECO:0000313" key="3">
    <source>
        <dbReference type="Proteomes" id="UP001185092"/>
    </source>
</evidence>
<feature type="domain" description="AB hydrolase-1" evidence="1">
    <location>
        <begin position="23"/>
        <end position="127"/>
    </location>
</feature>
<dbReference type="AlphaFoldDB" id="A0AAE3XLT0"/>
<keyword evidence="3" id="KW-1185">Reference proteome</keyword>